<evidence type="ECO:0000256" key="1">
    <source>
        <dbReference type="SAM" id="MobiDB-lite"/>
    </source>
</evidence>
<feature type="compositionally biased region" description="Polar residues" evidence="1">
    <location>
        <begin position="1"/>
        <end position="13"/>
    </location>
</feature>
<dbReference type="AlphaFoldDB" id="A0A9Q3CW48"/>
<reference evidence="2" key="1">
    <citation type="submission" date="2021-03" db="EMBL/GenBank/DDBJ databases">
        <title>Draft genome sequence of rust myrtle Austropuccinia psidii MF-1, a brazilian biotype.</title>
        <authorList>
            <person name="Quecine M.C."/>
            <person name="Pachon D.M.R."/>
            <person name="Bonatelli M.L."/>
            <person name="Correr F.H."/>
            <person name="Franceschini L.M."/>
            <person name="Leite T.F."/>
            <person name="Margarido G.R.A."/>
            <person name="Almeida C.A."/>
            <person name="Ferrarezi J.A."/>
            <person name="Labate C.A."/>
        </authorList>
    </citation>
    <scope>NUCLEOTIDE SEQUENCE</scope>
    <source>
        <strain evidence="2">MF-1</strain>
    </source>
</reference>
<feature type="compositionally biased region" description="Basic residues" evidence="1">
    <location>
        <begin position="103"/>
        <end position="112"/>
    </location>
</feature>
<organism evidence="2 3">
    <name type="scientific">Austropuccinia psidii MF-1</name>
    <dbReference type="NCBI Taxonomy" id="1389203"/>
    <lineage>
        <taxon>Eukaryota</taxon>
        <taxon>Fungi</taxon>
        <taxon>Dikarya</taxon>
        <taxon>Basidiomycota</taxon>
        <taxon>Pucciniomycotina</taxon>
        <taxon>Pucciniomycetes</taxon>
        <taxon>Pucciniales</taxon>
        <taxon>Sphaerophragmiaceae</taxon>
        <taxon>Austropuccinia</taxon>
    </lineage>
</organism>
<feature type="region of interest" description="Disordered" evidence="1">
    <location>
        <begin position="95"/>
        <end position="167"/>
    </location>
</feature>
<dbReference type="Proteomes" id="UP000765509">
    <property type="component" value="Unassembled WGS sequence"/>
</dbReference>
<comment type="caution">
    <text evidence="2">The sequence shown here is derived from an EMBL/GenBank/DDBJ whole genome shotgun (WGS) entry which is preliminary data.</text>
</comment>
<dbReference type="EMBL" id="AVOT02010455">
    <property type="protein sequence ID" value="MBW0490190.1"/>
    <property type="molecule type" value="Genomic_DNA"/>
</dbReference>
<accession>A0A9Q3CW48</accession>
<feature type="region of interest" description="Disordered" evidence="1">
    <location>
        <begin position="1"/>
        <end position="55"/>
    </location>
</feature>
<name>A0A9Q3CW48_9BASI</name>
<evidence type="ECO:0000313" key="3">
    <source>
        <dbReference type="Proteomes" id="UP000765509"/>
    </source>
</evidence>
<keyword evidence="3" id="KW-1185">Reference proteome</keyword>
<evidence type="ECO:0000313" key="2">
    <source>
        <dbReference type="EMBL" id="MBW0490190.1"/>
    </source>
</evidence>
<protein>
    <submittedName>
        <fullName evidence="2">Uncharacterized protein</fullName>
    </submittedName>
</protein>
<proteinExistence type="predicted"/>
<sequence>MPLETQSQGSTHVISAEPESSKGKGKRHSENLITAKKCTSIATKRSRKPQTSESIQGKQTLITCTGKITIINPVLTSKGKFPKAVDNKLVQGTVKENRDSLSKARRPGRGHLGHSGGWKDTERNHTHSSIHLPIQHRPQARGLEGYRSISSALPTPQISLPMENGQQ</sequence>
<feature type="compositionally biased region" description="Polar residues" evidence="1">
    <location>
        <begin position="148"/>
        <end position="167"/>
    </location>
</feature>
<gene>
    <name evidence="2" type="ORF">O181_029905</name>
</gene>